<name>A0AAN0M6H3_9RHOB</name>
<geneLocation type="plasmid" evidence="7 8">
    <name>pSS1-5</name>
</geneLocation>
<feature type="transmembrane region" description="Helical" evidence="6">
    <location>
        <begin position="152"/>
        <end position="177"/>
    </location>
</feature>
<evidence type="ECO:0000313" key="8">
    <source>
        <dbReference type="Proteomes" id="UP001470809"/>
    </source>
</evidence>
<keyword evidence="7" id="KW-0614">Plasmid</keyword>
<dbReference type="Pfam" id="PF01810">
    <property type="entry name" value="LysE"/>
    <property type="match status" value="1"/>
</dbReference>
<dbReference type="GO" id="GO:0005886">
    <property type="term" value="C:plasma membrane"/>
    <property type="evidence" value="ECO:0007669"/>
    <property type="project" value="UniProtKB-SubCell"/>
</dbReference>
<dbReference type="PANTHER" id="PTHR30086:SF21">
    <property type="entry name" value="TRANSPORT PROTEIN"/>
    <property type="match status" value="1"/>
</dbReference>
<feature type="transmembrane region" description="Helical" evidence="6">
    <location>
        <begin position="189"/>
        <end position="209"/>
    </location>
</feature>
<feature type="transmembrane region" description="Helical" evidence="6">
    <location>
        <begin position="45"/>
        <end position="64"/>
    </location>
</feature>
<evidence type="ECO:0000256" key="4">
    <source>
        <dbReference type="ARBA" id="ARBA00022989"/>
    </source>
</evidence>
<evidence type="ECO:0000256" key="2">
    <source>
        <dbReference type="ARBA" id="ARBA00022475"/>
    </source>
</evidence>
<protein>
    <submittedName>
        <fullName evidence="7">LysE family translocator</fullName>
    </submittedName>
</protein>
<feature type="transmembrane region" description="Helical" evidence="6">
    <location>
        <begin position="124"/>
        <end position="146"/>
    </location>
</feature>
<keyword evidence="3 6" id="KW-0812">Transmembrane</keyword>
<evidence type="ECO:0000256" key="5">
    <source>
        <dbReference type="ARBA" id="ARBA00023136"/>
    </source>
</evidence>
<feature type="transmembrane region" description="Helical" evidence="6">
    <location>
        <begin position="70"/>
        <end position="93"/>
    </location>
</feature>
<dbReference type="PANTHER" id="PTHR30086">
    <property type="entry name" value="ARGININE EXPORTER PROTEIN ARGO"/>
    <property type="match status" value="1"/>
</dbReference>
<evidence type="ECO:0000256" key="3">
    <source>
        <dbReference type="ARBA" id="ARBA00022692"/>
    </source>
</evidence>
<reference evidence="8" key="1">
    <citation type="submission" date="2024-04" db="EMBL/GenBank/DDBJ databases">
        <title>Phylogenomic analyses of a clade within the roseobacter group suggest taxonomic reassignments of species of the genera Aestuariivita, Citreicella, Loktanella, Nautella, Pelagibaca, Ruegeria, Thalassobius, Thiobacimonas and Tropicibacter, and the proposal o.</title>
        <authorList>
            <person name="Jeon C.O."/>
        </authorList>
    </citation>
    <scope>NUCLEOTIDE SEQUENCE [LARGE SCALE GENOMIC DNA]</scope>
    <source>
        <strain evidence="8">SS1-5</strain>
        <plasmid evidence="8">pSS1-5</plasmid>
    </source>
</reference>
<accession>A0AAN0M6H3</accession>
<dbReference type="GO" id="GO:0015171">
    <property type="term" value="F:amino acid transmembrane transporter activity"/>
    <property type="evidence" value="ECO:0007669"/>
    <property type="project" value="TreeGrafter"/>
</dbReference>
<feature type="transmembrane region" description="Helical" evidence="6">
    <location>
        <begin position="6"/>
        <end position="33"/>
    </location>
</feature>
<dbReference type="RefSeq" id="WP_342075142.1">
    <property type="nucleotide sequence ID" value="NZ_CP151764.2"/>
</dbReference>
<gene>
    <name evidence="7" type="ORF">AABB31_01510</name>
</gene>
<comment type="subcellular location">
    <subcellularLocation>
        <location evidence="1">Cell membrane</location>
        <topology evidence="1">Multi-pass membrane protein</topology>
    </subcellularLocation>
</comment>
<dbReference type="Proteomes" id="UP001470809">
    <property type="component" value="Plasmid pSS1-5"/>
</dbReference>
<keyword evidence="8" id="KW-1185">Reference proteome</keyword>
<reference evidence="7 8" key="2">
    <citation type="submission" date="2024-08" db="EMBL/GenBank/DDBJ databases">
        <title>Phylogenomic analyses of a clade within the roseobacter group suggest taxonomic reassignments of species of the genera Aestuariivita, Citreicella, Loktanella, Nautella, Pelagibaca, Ruegeria, Thalassobius, Thiobacimonas and Tropicibacter, and the proposal o.</title>
        <authorList>
            <person name="Jeon C.O."/>
        </authorList>
    </citation>
    <scope>NUCLEOTIDE SEQUENCE [LARGE SCALE GENOMIC DNA]</scope>
    <source>
        <strain evidence="7 8">SS1-5</strain>
        <plasmid evidence="7 8">pSS1-5</plasmid>
    </source>
</reference>
<proteinExistence type="predicted"/>
<keyword evidence="4 6" id="KW-1133">Transmembrane helix</keyword>
<keyword evidence="2" id="KW-1003">Cell membrane</keyword>
<dbReference type="AlphaFoldDB" id="A0AAN0M6H3"/>
<evidence type="ECO:0000256" key="1">
    <source>
        <dbReference type="ARBA" id="ARBA00004651"/>
    </source>
</evidence>
<evidence type="ECO:0000313" key="7">
    <source>
        <dbReference type="EMBL" id="WZU65810.1"/>
    </source>
</evidence>
<keyword evidence="5 6" id="KW-0472">Membrane</keyword>
<dbReference type="EMBL" id="CP151764">
    <property type="protein sequence ID" value="WZU65810.1"/>
    <property type="molecule type" value="Genomic_DNA"/>
</dbReference>
<evidence type="ECO:0000256" key="6">
    <source>
        <dbReference type="SAM" id="Phobius"/>
    </source>
</evidence>
<sequence length="213" mass="22673">MQDISLYLPGILLAYSAFLLAIASPGPNILAVIGTSMSVNRASGMSLAMGVATGSFTWALLTVFGLSAVLATYASALLFIKIFGGLYLLWLAYKSFKSAASSHDIEAKELAGGRRTPFGYFQRGYIIQMTNPKAALAWIAIISLGLQEGAPLWVGAMIVLGTFALSIIIHLLYAVAFSTPIMVRVYGKARRVIQGVLGAFFALAGLRLLTSRS</sequence>
<dbReference type="KEGG" id="yrh:AABB31_01510"/>
<organism evidence="7 8">
    <name type="scientific">Yoonia rhodophyticola</name>
    <dbReference type="NCBI Taxonomy" id="3137370"/>
    <lineage>
        <taxon>Bacteria</taxon>
        <taxon>Pseudomonadati</taxon>
        <taxon>Pseudomonadota</taxon>
        <taxon>Alphaproteobacteria</taxon>
        <taxon>Rhodobacterales</taxon>
        <taxon>Paracoccaceae</taxon>
        <taxon>Yoonia</taxon>
    </lineage>
</organism>
<dbReference type="InterPro" id="IPR001123">
    <property type="entry name" value="LeuE-type"/>
</dbReference>